<evidence type="ECO:0000313" key="1">
    <source>
        <dbReference type="EMBL" id="CAK9014447.1"/>
    </source>
</evidence>
<comment type="caution">
    <text evidence="1">The sequence shown here is derived from an EMBL/GenBank/DDBJ whole genome shotgun (WGS) entry which is preliminary data.</text>
</comment>
<name>A0ABP0JJ49_9DINO</name>
<gene>
    <name evidence="1" type="ORF">CCMP2556_LOCUS11687</name>
</gene>
<keyword evidence="2" id="KW-1185">Reference proteome</keyword>
<evidence type="ECO:0000313" key="2">
    <source>
        <dbReference type="Proteomes" id="UP001642484"/>
    </source>
</evidence>
<sequence length="528" mass="59731">MDADMDELMDLLAYECPYTGKKRIPGCYESVDQQSSTKKIKIGSTPDNYDKVDLQTSPDGYDETMFSEYFNRGLSGEPCEPPPAHACCKHVVQIAKHEVDNNPASSQAMREFACIREEDAEVGVRKVLVKWGFSAPVPISKCDLGETRNMKSFPWVKPSNWFAHLLRIGALARQMVGVSSLSKMKGVLTEFWRRYKTMDAGHPVFELERNGVLSLDRLVPFYSHSDEGRSFRDAALWVLNIHGVIGRGTLAYLREGHHRDPVSQNPQGLNYIGNTWSTHFLIATMSKSVATPEALSNLVSSFALDANPPLPCFQNLSSVDKKFEHLSSLYKNFFQARGKKPWVTELSRDLVCWPMSSTCPAAKWNKGMATVEIMRFIDWFAQNFLAAAAKAINIAVTFMYKSGLWLQSTSARRLSDWIFSFLGHYSLLAQLTLNAGKARYPMYPKNHMLCHAAVDLARRAERCEWQLSPLSTACQQEEDFIGKPSKISRFTNIRQAHRSVIWRSMIKIQYSLQQAGNDQRGMDSYADL</sequence>
<protein>
    <submittedName>
        <fullName evidence="1">Uncharacterized protein</fullName>
    </submittedName>
</protein>
<organism evidence="1 2">
    <name type="scientific">Durusdinium trenchii</name>
    <dbReference type="NCBI Taxonomy" id="1381693"/>
    <lineage>
        <taxon>Eukaryota</taxon>
        <taxon>Sar</taxon>
        <taxon>Alveolata</taxon>
        <taxon>Dinophyceae</taxon>
        <taxon>Suessiales</taxon>
        <taxon>Symbiodiniaceae</taxon>
        <taxon>Durusdinium</taxon>
    </lineage>
</organism>
<dbReference type="Proteomes" id="UP001642484">
    <property type="component" value="Unassembled WGS sequence"/>
</dbReference>
<dbReference type="EMBL" id="CAXAMN010005558">
    <property type="protein sequence ID" value="CAK9014447.1"/>
    <property type="molecule type" value="Genomic_DNA"/>
</dbReference>
<reference evidence="1 2" key="1">
    <citation type="submission" date="2024-02" db="EMBL/GenBank/DDBJ databases">
        <authorList>
            <person name="Chen Y."/>
            <person name="Shah S."/>
            <person name="Dougan E. K."/>
            <person name="Thang M."/>
            <person name="Chan C."/>
        </authorList>
    </citation>
    <scope>NUCLEOTIDE SEQUENCE [LARGE SCALE GENOMIC DNA]</scope>
</reference>
<proteinExistence type="predicted"/>
<accession>A0ABP0JJ49</accession>